<evidence type="ECO:0000256" key="1">
    <source>
        <dbReference type="SAM" id="Coils"/>
    </source>
</evidence>
<keyword evidence="1" id="KW-0175">Coiled coil</keyword>
<evidence type="ECO:0008006" key="4">
    <source>
        <dbReference type="Google" id="ProtNLM"/>
    </source>
</evidence>
<feature type="coiled-coil region" evidence="1">
    <location>
        <begin position="268"/>
        <end position="298"/>
    </location>
</feature>
<dbReference type="PANTHER" id="PTHR31635">
    <property type="entry name" value="REVERSE TRANSCRIPTASE DOMAIN-CONTAINING PROTEIN-RELATED"/>
    <property type="match status" value="1"/>
</dbReference>
<name>A0ABD3HWV3_9MARC</name>
<gene>
    <name evidence="2" type="ORF">R1sor_009507</name>
</gene>
<organism evidence="2 3">
    <name type="scientific">Riccia sorocarpa</name>
    <dbReference type="NCBI Taxonomy" id="122646"/>
    <lineage>
        <taxon>Eukaryota</taxon>
        <taxon>Viridiplantae</taxon>
        <taxon>Streptophyta</taxon>
        <taxon>Embryophyta</taxon>
        <taxon>Marchantiophyta</taxon>
        <taxon>Marchantiopsida</taxon>
        <taxon>Marchantiidae</taxon>
        <taxon>Marchantiales</taxon>
        <taxon>Ricciaceae</taxon>
        <taxon>Riccia</taxon>
    </lineage>
</organism>
<dbReference type="EMBL" id="JBJQOH010000002">
    <property type="protein sequence ID" value="KAL3695431.1"/>
    <property type="molecule type" value="Genomic_DNA"/>
</dbReference>
<keyword evidence="3" id="KW-1185">Reference proteome</keyword>
<dbReference type="AlphaFoldDB" id="A0ABD3HWV3"/>
<dbReference type="PANTHER" id="PTHR31635:SF196">
    <property type="entry name" value="REVERSE TRANSCRIPTASE DOMAIN-CONTAINING PROTEIN-RELATED"/>
    <property type="match status" value="1"/>
</dbReference>
<protein>
    <recommendedName>
        <fullName evidence="4">Reverse transcriptase domain-containing protein</fullName>
    </recommendedName>
</protein>
<comment type="caution">
    <text evidence="2">The sequence shown here is derived from an EMBL/GenBank/DDBJ whole genome shotgun (WGS) entry which is preliminary data.</text>
</comment>
<evidence type="ECO:0000313" key="3">
    <source>
        <dbReference type="Proteomes" id="UP001633002"/>
    </source>
</evidence>
<dbReference type="Proteomes" id="UP001633002">
    <property type="component" value="Unassembled WGS sequence"/>
</dbReference>
<evidence type="ECO:0000313" key="2">
    <source>
        <dbReference type="EMBL" id="KAL3695431.1"/>
    </source>
</evidence>
<sequence length="480" mass="56224">MKLIYDTEEEWILAAEQLIKSVRGSGLGTADRRTWNLQEILLLGGPKRIPNAPTVTGILEAWHSGKLKLKLPPEVEIGRDMKCHQYLRLGRQQGWWSEADLKTCLQQTTRLRIETMNEWAQWLERRWETATIPNEEATPIRIGLSANLSTMTVIPIQELDWIIKITHDSRARLSDHRPVHLRLLHRNSGEGRKGTYFKFSTELTTEVHVKEQMQRMWKEGGVSHEDLRKNWDWKWANAKQILIQVDKERREQRKIANAKLEELNRARIRVADSRTNSLDDELERIEAEIATLEKAQEATWRKWSNFRWIKEEDLPSNIFFAILKARRAKEDITVLQTEDGRRSTKEDDIMKEIHRFYSNLYRKEDLSDNDRRAMESVLSGIQKKASREQNQELIRIPTDTEIQELIESLPKGKAPGLDGMTPEALRELGDTAEHDVKDFIWEFWILKGLTWKQQSGVIKLIPKEGDRLVLKNWRPISLLN</sequence>
<proteinExistence type="predicted"/>
<accession>A0ABD3HWV3</accession>
<reference evidence="2 3" key="1">
    <citation type="submission" date="2024-09" db="EMBL/GenBank/DDBJ databases">
        <title>Chromosome-scale assembly of Riccia sorocarpa.</title>
        <authorList>
            <person name="Paukszto L."/>
        </authorList>
    </citation>
    <scope>NUCLEOTIDE SEQUENCE [LARGE SCALE GENOMIC DNA]</scope>
    <source>
        <strain evidence="2">LP-2024</strain>
        <tissue evidence="2">Aerial parts of the thallus</tissue>
    </source>
</reference>